<keyword evidence="4" id="KW-1185">Reference proteome</keyword>
<dbReference type="InterPro" id="IPR032109">
    <property type="entry name" value="Big_3_5"/>
</dbReference>
<dbReference type="KEGG" id="pfla:Pflav_059430"/>
<dbReference type="GO" id="GO:0005975">
    <property type="term" value="P:carbohydrate metabolic process"/>
    <property type="evidence" value="ECO:0007669"/>
    <property type="project" value="UniProtKB-ARBA"/>
</dbReference>
<gene>
    <name evidence="3" type="ORF">Pflav_059430</name>
</gene>
<protein>
    <recommendedName>
        <fullName evidence="2">Bacterial Ig-like domain-containing protein</fullName>
    </recommendedName>
</protein>
<dbReference type="RefSeq" id="WP_173039522.1">
    <property type="nucleotide sequence ID" value="NZ_AP022870.1"/>
</dbReference>
<organism evidence="3 4">
    <name type="scientific">Phytohabitans flavus</name>
    <dbReference type="NCBI Taxonomy" id="1076124"/>
    <lineage>
        <taxon>Bacteria</taxon>
        <taxon>Bacillati</taxon>
        <taxon>Actinomycetota</taxon>
        <taxon>Actinomycetes</taxon>
        <taxon>Micromonosporales</taxon>
        <taxon>Micromonosporaceae</taxon>
    </lineage>
</organism>
<dbReference type="AlphaFoldDB" id="A0A6F8Y0E7"/>
<evidence type="ECO:0000313" key="4">
    <source>
        <dbReference type="Proteomes" id="UP000502508"/>
    </source>
</evidence>
<proteinExistence type="predicted"/>
<dbReference type="Gene3D" id="2.60.40.10">
    <property type="entry name" value="Immunoglobulins"/>
    <property type="match status" value="1"/>
</dbReference>
<name>A0A6F8Y0E7_9ACTN</name>
<evidence type="ECO:0000313" key="3">
    <source>
        <dbReference type="EMBL" id="BCB79533.1"/>
    </source>
</evidence>
<dbReference type="Pfam" id="PF16640">
    <property type="entry name" value="Big_3_5"/>
    <property type="match status" value="1"/>
</dbReference>
<accession>A0A6F8Y0E7</accession>
<sequence length="408" mass="40833">MAGAVLLGPTGAQADVGDGPGGLIINPTSGSTTAPSMGGYTIEHPCPADFRLAANIQVALEEEPPVPTGAQLSANLFGLTDDPPPPGQLDAFGIGGLAQLFRDTGLTSGDHMVALLCYNDEFVPFAAATTWIHVDLQGGTWNVIEGGGEDPEPVTTTTSLEAQPSTAQAGQPVTLTATVTGTGAAGSVEFLNGTASLGTDDVASGKATLTVASLPVGAHSLTAKFTPADPEDFTPSTSSEVTVTITESNGGGSGNQQLNVTVPPSEGDGELTLEVGGAPVDLEPVSGQELAFEGQLSEITVNDDRDQLAGWDLTGFTTDFSGDDGSFGGENLGWEPAVIEPNAANDVELGDPVAAGNPGIKETATLATADAGKGAGSCTLGGTLNLQVPAETPAGDYSATLTVTLLSK</sequence>
<evidence type="ECO:0000256" key="1">
    <source>
        <dbReference type="SAM" id="MobiDB-lite"/>
    </source>
</evidence>
<feature type="region of interest" description="Disordered" evidence="1">
    <location>
        <begin position="1"/>
        <end position="22"/>
    </location>
</feature>
<dbReference type="InterPro" id="IPR013783">
    <property type="entry name" value="Ig-like_fold"/>
</dbReference>
<evidence type="ECO:0000259" key="2">
    <source>
        <dbReference type="Pfam" id="PF16640"/>
    </source>
</evidence>
<feature type="domain" description="Bacterial Ig-like" evidence="2">
    <location>
        <begin position="161"/>
        <end position="246"/>
    </location>
</feature>
<dbReference type="Proteomes" id="UP000502508">
    <property type="component" value="Chromosome"/>
</dbReference>
<reference evidence="3 4" key="1">
    <citation type="submission" date="2020-03" db="EMBL/GenBank/DDBJ databases">
        <title>Whole genome shotgun sequence of Phytohabitans flavus NBRC 107702.</title>
        <authorList>
            <person name="Komaki H."/>
            <person name="Tamura T."/>
        </authorList>
    </citation>
    <scope>NUCLEOTIDE SEQUENCE [LARGE SCALE GENOMIC DNA]</scope>
    <source>
        <strain evidence="3 4">NBRC 107702</strain>
    </source>
</reference>
<reference evidence="3 4" key="2">
    <citation type="submission" date="2020-03" db="EMBL/GenBank/DDBJ databases">
        <authorList>
            <person name="Ichikawa N."/>
            <person name="Kimura A."/>
            <person name="Kitahashi Y."/>
            <person name="Uohara A."/>
        </authorList>
    </citation>
    <scope>NUCLEOTIDE SEQUENCE [LARGE SCALE GENOMIC DNA]</scope>
    <source>
        <strain evidence="3 4">NBRC 107702</strain>
    </source>
</reference>
<dbReference type="EMBL" id="AP022870">
    <property type="protein sequence ID" value="BCB79533.1"/>
    <property type="molecule type" value="Genomic_DNA"/>
</dbReference>